<dbReference type="InterPro" id="IPR002328">
    <property type="entry name" value="ADH_Zn_CS"/>
</dbReference>
<dbReference type="SMART" id="SM00829">
    <property type="entry name" value="PKS_ER"/>
    <property type="match status" value="1"/>
</dbReference>
<dbReference type="OrthoDB" id="9797931at2"/>
<comment type="caution">
    <text evidence="8">The sequence shown here is derived from an EMBL/GenBank/DDBJ whole genome shotgun (WGS) entry which is preliminary data.</text>
</comment>
<dbReference type="RefSeq" id="WP_119901659.1">
    <property type="nucleotide sequence ID" value="NZ_QYZP01000001.1"/>
</dbReference>
<proteinExistence type="inferred from homology"/>
<keyword evidence="5" id="KW-0560">Oxidoreductase</keyword>
<dbReference type="Gene3D" id="3.90.180.10">
    <property type="entry name" value="Medium-chain alcohol dehydrogenases, catalytic domain"/>
    <property type="match status" value="1"/>
</dbReference>
<evidence type="ECO:0000256" key="3">
    <source>
        <dbReference type="ARBA" id="ARBA00022723"/>
    </source>
</evidence>
<accession>A0A3A4F3H1</accession>
<dbReference type="GO" id="GO:0016616">
    <property type="term" value="F:oxidoreductase activity, acting on the CH-OH group of donors, NAD or NADP as acceptor"/>
    <property type="evidence" value="ECO:0007669"/>
    <property type="project" value="InterPro"/>
</dbReference>
<keyword evidence="9" id="KW-1185">Reference proteome</keyword>
<dbReference type="SUPFAM" id="SSF50129">
    <property type="entry name" value="GroES-like"/>
    <property type="match status" value="1"/>
</dbReference>
<dbReference type="InterPro" id="IPR020843">
    <property type="entry name" value="ER"/>
</dbReference>
<dbReference type="GO" id="GO:0008270">
    <property type="term" value="F:zinc ion binding"/>
    <property type="evidence" value="ECO:0007669"/>
    <property type="project" value="InterPro"/>
</dbReference>
<dbReference type="CDD" id="cd05285">
    <property type="entry name" value="sorbitol_DH"/>
    <property type="match status" value="1"/>
</dbReference>
<evidence type="ECO:0000313" key="9">
    <source>
        <dbReference type="Proteomes" id="UP000266615"/>
    </source>
</evidence>
<evidence type="ECO:0000259" key="7">
    <source>
        <dbReference type="SMART" id="SM00829"/>
    </source>
</evidence>
<evidence type="ECO:0000256" key="1">
    <source>
        <dbReference type="ARBA" id="ARBA00001947"/>
    </source>
</evidence>
<dbReference type="InterPro" id="IPR011032">
    <property type="entry name" value="GroES-like_sf"/>
</dbReference>
<evidence type="ECO:0000313" key="8">
    <source>
        <dbReference type="EMBL" id="RJN32613.1"/>
    </source>
</evidence>
<evidence type="ECO:0000256" key="2">
    <source>
        <dbReference type="ARBA" id="ARBA00008072"/>
    </source>
</evidence>
<gene>
    <name evidence="8" type="ORF">D3250_01905</name>
</gene>
<dbReference type="Pfam" id="PF08240">
    <property type="entry name" value="ADH_N"/>
    <property type="match status" value="1"/>
</dbReference>
<dbReference type="Gene3D" id="3.40.50.720">
    <property type="entry name" value="NAD(P)-binding Rossmann-like Domain"/>
    <property type="match status" value="1"/>
</dbReference>
<dbReference type="AlphaFoldDB" id="A0A3A4F3H1"/>
<evidence type="ECO:0000256" key="5">
    <source>
        <dbReference type="ARBA" id="ARBA00023002"/>
    </source>
</evidence>
<organism evidence="8 9">
    <name type="scientific">Nesterenkonia natronophila</name>
    <dbReference type="NCBI Taxonomy" id="2174932"/>
    <lineage>
        <taxon>Bacteria</taxon>
        <taxon>Bacillati</taxon>
        <taxon>Actinomycetota</taxon>
        <taxon>Actinomycetes</taxon>
        <taxon>Micrococcales</taxon>
        <taxon>Micrococcaceae</taxon>
        <taxon>Nesterenkonia</taxon>
    </lineage>
</organism>
<dbReference type="PANTHER" id="PTHR43161:SF9">
    <property type="entry name" value="SORBITOL DEHYDROGENASE"/>
    <property type="match status" value="1"/>
</dbReference>
<dbReference type="EMBL" id="QYZP01000001">
    <property type="protein sequence ID" value="RJN32613.1"/>
    <property type="molecule type" value="Genomic_DNA"/>
</dbReference>
<comment type="cofactor">
    <cofactor evidence="1 6">
        <name>Zn(2+)</name>
        <dbReference type="ChEBI" id="CHEBI:29105"/>
    </cofactor>
</comment>
<evidence type="ECO:0000256" key="6">
    <source>
        <dbReference type="RuleBase" id="RU361277"/>
    </source>
</evidence>
<reference evidence="8 9" key="1">
    <citation type="submission" date="2018-09" db="EMBL/GenBank/DDBJ databases">
        <title>Nesterenkonia natronophila sp. nov., an alkaliphilic actinobacteriume isolated from a soda lake, and emended description of the genus Nesterenkonia.</title>
        <authorList>
            <person name="Menes R.J."/>
            <person name="Iriarte A."/>
        </authorList>
    </citation>
    <scope>NUCLEOTIDE SEQUENCE [LARGE SCALE GENOMIC DNA]</scope>
    <source>
        <strain evidence="8 9">M8</strain>
    </source>
</reference>
<dbReference type="InterPro" id="IPR013154">
    <property type="entry name" value="ADH-like_N"/>
</dbReference>
<dbReference type="PROSITE" id="PS00059">
    <property type="entry name" value="ADH_ZINC"/>
    <property type="match status" value="1"/>
</dbReference>
<keyword evidence="3 6" id="KW-0479">Metal-binding</keyword>
<dbReference type="InterPro" id="IPR013149">
    <property type="entry name" value="ADH-like_C"/>
</dbReference>
<dbReference type="InterPro" id="IPR036291">
    <property type="entry name" value="NAD(P)-bd_dom_sf"/>
</dbReference>
<name>A0A3A4F3H1_9MICC</name>
<dbReference type="SUPFAM" id="SSF51735">
    <property type="entry name" value="NAD(P)-binding Rossmann-fold domains"/>
    <property type="match status" value="1"/>
</dbReference>
<dbReference type="Proteomes" id="UP000266615">
    <property type="component" value="Unassembled WGS sequence"/>
</dbReference>
<dbReference type="PANTHER" id="PTHR43161">
    <property type="entry name" value="SORBITOL DEHYDROGENASE"/>
    <property type="match status" value="1"/>
</dbReference>
<dbReference type="InterPro" id="IPR045306">
    <property type="entry name" value="SDH-like"/>
</dbReference>
<keyword evidence="4 6" id="KW-0862">Zinc</keyword>
<evidence type="ECO:0000256" key="4">
    <source>
        <dbReference type="ARBA" id="ARBA00022833"/>
    </source>
</evidence>
<feature type="domain" description="Enoyl reductase (ER)" evidence="7">
    <location>
        <begin position="13"/>
        <end position="342"/>
    </location>
</feature>
<dbReference type="Pfam" id="PF00107">
    <property type="entry name" value="ADH_zinc_N"/>
    <property type="match status" value="1"/>
</dbReference>
<sequence>MEINYPAFGRASVMIDVFKVELQNRRIPELHPGEVLVEIEAVGVCGSDTHFYEEGVIGDIIVEGPIVLGHESAGQIAAVGPGVDPERVGTRVAIEPQKPCRRCEFCKSGRYHLCPKMEFYGAYPIDGSFADYAVIDDDFAHAMPDEMSGEEGALIEPVSVALHACRRAKVLPASKVLIAGAGPIGALTAQVARAFGAIEIVVSDPIENRRRFALEHGATGALDPAVTDLSEYGEYFDVFIDASGNPNAILSAIPAIKRGGQACLVGMGGQTLEVPIALLQHREISLTGTYRYANTWPDAIALVASGKLRVKELVTHRYGLDQVGEALMKTKTDPLAIKTIVIPAMTL</sequence>
<comment type="similarity">
    <text evidence="2 6">Belongs to the zinc-containing alcohol dehydrogenase family.</text>
</comment>
<protein>
    <submittedName>
        <fullName evidence="8">NAD(P)-dependent alcohol dehydrogenase</fullName>
    </submittedName>
</protein>